<evidence type="ECO:0008006" key="3">
    <source>
        <dbReference type="Google" id="ProtNLM"/>
    </source>
</evidence>
<gene>
    <name evidence="1" type="ORF">DAETH_28760</name>
</gene>
<organism evidence="1 2">
    <name type="scientific">Deinococcus aetherius</name>
    <dbReference type="NCBI Taxonomy" id="200252"/>
    <lineage>
        <taxon>Bacteria</taxon>
        <taxon>Thermotogati</taxon>
        <taxon>Deinococcota</taxon>
        <taxon>Deinococci</taxon>
        <taxon>Deinococcales</taxon>
        <taxon>Deinococcaceae</taxon>
        <taxon>Deinococcus</taxon>
    </lineage>
</organism>
<protein>
    <recommendedName>
        <fullName evidence="3">MarR family transcriptional regulator</fullName>
    </recommendedName>
</protein>
<accession>A0ABN6RMP9</accession>
<sequence length="117" mass="13304">MTLSGTSADAYRRMTRGVVLSTLYMAWHEGLTDPARNRTMGRTVLEMTLTQRAAMPPREDLTRAVDWLEGAGYVEVEWGMDDRRTYDTLTLTQKGIDLYENRRAAQVEPGVALPPRR</sequence>
<dbReference type="Gene3D" id="1.10.10.10">
    <property type="entry name" value="Winged helix-like DNA-binding domain superfamily/Winged helix DNA-binding domain"/>
    <property type="match status" value="1"/>
</dbReference>
<evidence type="ECO:0000313" key="1">
    <source>
        <dbReference type="EMBL" id="BDP42907.1"/>
    </source>
</evidence>
<dbReference type="EMBL" id="AP026560">
    <property type="protein sequence ID" value="BDP42907.1"/>
    <property type="molecule type" value="Genomic_DNA"/>
</dbReference>
<proteinExistence type="predicted"/>
<evidence type="ECO:0000313" key="2">
    <source>
        <dbReference type="Proteomes" id="UP001064971"/>
    </source>
</evidence>
<dbReference type="InterPro" id="IPR036388">
    <property type="entry name" value="WH-like_DNA-bd_sf"/>
</dbReference>
<dbReference type="InterPro" id="IPR036390">
    <property type="entry name" value="WH_DNA-bd_sf"/>
</dbReference>
<dbReference type="SUPFAM" id="SSF46785">
    <property type="entry name" value="Winged helix' DNA-binding domain"/>
    <property type="match status" value="1"/>
</dbReference>
<dbReference type="Proteomes" id="UP001064971">
    <property type="component" value="Chromosome"/>
</dbReference>
<dbReference type="RefSeq" id="WP_264775583.1">
    <property type="nucleotide sequence ID" value="NZ_AP026560.1"/>
</dbReference>
<name>A0ABN6RMP9_9DEIO</name>
<keyword evidence="2" id="KW-1185">Reference proteome</keyword>
<reference evidence="1" key="1">
    <citation type="submission" date="2022-07" db="EMBL/GenBank/DDBJ databases">
        <title>Complete Genome Sequence of the Radioresistant Bacterium Deinococcus aetherius ST0316, Isolated from the Air Dust collected in Lower Stratosphere above Japan.</title>
        <authorList>
            <person name="Satoh K."/>
            <person name="Hagiwara K."/>
            <person name="Katsumata K."/>
            <person name="Kubo A."/>
            <person name="Yokobori S."/>
            <person name="Yamagishi A."/>
            <person name="Oono Y."/>
            <person name="Narumi I."/>
        </authorList>
    </citation>
    <scope>NUCLEOTIDE SEQUENCE</scope>
    <source>
        <strain evidence="1">ST0316</strain>
    </source>
</reference>